<dbReference type="EMBL" id="MHFR01000039">
    <property type="protein sequence ID" value="OGW97766.1"/>
    <property type="molecule type" value="Genomic_DNA"/>
</dbReference>
<protein>
    <submittedName>
        <fullName evidence="1">Uncharacterized protein</fullName>
    </submittedName>
</protein>
<accession>A0A1G1KXW7</accession>
<evidence type="ECO:0000313" key="2">
    <source>
        <dbReference type="Proteomes" id="UP000178187"/>
    </source>
</evidence>
<evidence type="ECO:0000313" key="1">
    <source>
        <dbReference type="EMBL" id="OGW97766.1"/>
    </source>
</evidence>
<sequence>MIKFETDMRRAIEASVLPVEAKAEKLWELEEIKKEFSSKESLLGWLKGKAAGRVSVCNGNGVFSGHDKP</sequence>
<proteinExistence type="predicted"/>
<comment type="caution">
    <text evidence="1">The sequence shown here is derived from an EMBL/GenBank/DDBJ whole genome shotgun (WGS) entry which is preliminary data.</text>
</comment>
<organism evidence="1 2">
    <name type="scientific">Candidatus Danuiimicrobium aquiferis</name>
    <dbReference type="NCBI Taxonomy" id="1801832"/>
    <lineage>
        <taxon>Bacteria</taxon>
        <taxon>Pseudomonadati</taxon>
        <taxon>Candidatus Omnitrophota</taxon>
        <taxon>Candidatus Danuiimicrobium</taxon>
    </lineage>
</organism>
<dbReference type="Proteomes" id="UP000178187">
    <property type="component" value="Unassembled WGS sequence"/>
</dbReference>
<dbReference type="AlphaFoldDB" id="A0A1G1KXW7"/>
<name>A0A1G1KXW7_9BACT</name>
<gene>
    <name evidence="1" type="ORF">A3G33_08110</name>
</gene>
<reference evidence="1 2" key="1">
    <citation type="journal article" date="2016" name="Nat. Commun.">
        <title>Thousands of microbial genomes shed light on interconnected biogeochemical processes in an aquifer system.</title>
        <authorList>
            <person name="Anantharaman K."/>
            <person name="Brown C.T."/>
            <person name="Hug L.A."/>
            <person name="Sharon I."/>
            <person name="Castelle C.J."/>
            <person name="Probst A.J."/>
            <person name="Thomas B.C."/>
            <person name="Singh A."/>
            <person name="Wilkins M.J."/>
            <person name="Karaoz U."/>
            <person name="Brodie E.L."/>
            <person name="Williams K.H."/>
            <person name="Hubbard S.S."/>
            <person name="Banfield J.F."/>
        </authorList>
    </citation>
    <scope>NUCLEOTIDE SEQUENCE [LARGE SCALE GENOMIC DNA]</scope>
</reference>